<accession>A0A182QDL7</accession>
<proteinExistence type="predicted"/>
<dbReference type="Proteomes" id="UP000075886">
    <property type="component" value="Unassembled WGS sequence"/>
</dbReference>
<dbReference type="EMBL" id="AXCN02002107">
    <property type="status" value="NOT_ANNOTATED_CDS"/>
    <property type="molecule type" value="Genomic_DNA"/>
</dbReference>
<evidence type="ECO:0000313" key="1">
    <source>
        <dbReference type="EnsemblMetazoa" id="AFAF008050-PA"/>
    </source>
</evidence>
<sequence>MHPHPIPPVAACVSTTVLCNPHNGGAHHHHHQHHANNNGEYYHTTPAKRHRQSFTATSPATGSSLNVTSQGGYEDALTQFKGRELMTIWEHFVWDIIGTFGLRAGPLSPHRLR</sequence>
<dbReference type="EnsemblMetazoa" id="AFAF008050-RA">
    <property type="protein sequence ID" value="AFAF008050-PA"/>
    <property type="gene ID" value="AFAF008050"/>
</dbReference>
<protein>
    <submittedName>
        <fullName evidence="1">Uncharacterized protein</fullName>
    </submittedName>
</protein>
<dbReference type="AlphaFoldDB" id="A0A182QDL7"/>
<name>A0A182QDL7_9DIPT</name>
<keyword evidence="2" id="KW-1185">Reference proteome</keyword>
<dbReference type="VEuPathDB" id="VectorBase:AFAF008050"/>
<organism evidence="1 2">
    <name type="scientific">Anopheles farauti</name>
    <dbReference type="NCBI Taxonomy" id="69004"/>
    <lineage>
        <taxon>Eukaryota</taxon>
        <taxon>Metazoa</taxon>
        <taxon>Ecdysozoa</taxon>
        <taxon>Arthropoda</taxon>
        <taxon>Hexapoda</taxon>
        <taxon>Insecta</taxon>
        <taxon>Pterygota</taxon>
        <taxon>Neoptera</taxon>
        <taxon>Endopterygota</taxon>
        <taxon>Diptera</taxon>
        <taxon>Nematocera</taxon>
        <taxon>Culicoidea</taxon>
        <taxon>Culicidae</taxon>
        <taxon>Anophelinae</taxon>
        <taxon>Anopheles</taxon>
    </lineage>
</organism>
<evidence type="ECO:0000313" key="2">
    <source>
        <dbReference type="Proteomes" id="UP000075886"/>
    </source>
</evidence>
<reference evidence="1" key="2">
    <citation type="submission" date="2020-05" db="UniProtKB">
        <authorList>
            <consortium name="EnsemblMetazoa"/>
        </authorList>
    </citation>
    <scope>IDENTIFICATION</scope>
    <source>
        <strain evidence="1">FAR1</strain>
    </source>
</reference>
<reference evidence="2" key="1">
    <citation type="submission" date="2014-01" db="EMBL/GenBank/DDBJ databases">
        <title>The Genome Sequence of Anopheles farauti FAR1 (V2).</title>
        <authorList>
            <consortium name="The Broad Institute Genomics Platform"/>
            <person name="Neafsey D.E."/>
            <person name="Besansky N."/>
            <person name="Howell P."/>
            <person name="Walton C."/>
            <person name="Young S.K."/>
            <person name="Zeng Q."/>
            <person name="Gargeya S."/>
            <person name="Fitzgerald M."/>
            <person name="Haas B."/>
            <person name="Abouelleil A."/>
            <person name="Allen A.W."/>
            <person name="Alvarado L."/>
            <person name="Arachchi H.M."/>
            <person name="Berlin A.M."/>
            <person name="Chapman S.B."/>
            <person name="Gainer-Dewar J."/>
            <person name="Goldberg J."/>
            <person name="Griggs A."/>
            <person name="Gujja S."/>
            <person name="Hansen M."/>
            <person name="Howarth C."/>
            <person name="Imamovic A."/>
            <person name="Ireland A."/>
            <person name="Larimer J."/>
            <person name="McCowan C."/>
            <person name="Murphy C."/>
            <person name="Pearson M."/>
            <person name="Poon T.W."/>
            <person name="Priest M."/>
            <person name="Roberts A."/>
            <person name="Saif S."/>
            <person name="Shea T."/>
            <person name="Sisk P."/>
            <person name="Sykes S."/>
            <person name="Wortman J."/>
            <person name="Nusbaum C."/>
            <person name="Birren B."/>
        </authorList>
    </citation>
    <scope>NUCLEOTIDE SEQUENCE [LARGE SCALE GENOMIC DNA]</scope>
    <source>
        <strain evidence="2">FAR1</strain>
    </source>
</reference>